<gene>
    <name evidence="1" type="ORF">DME_LOCUS10133</name>
</gene>
<proteinExistence type="predicted"/>
<reference evidence="1 3" key="2">
    <citation type="submission" date="2018-11" db="EMBL/GenBank/DDBJ databases">
        <authorList>
            <consortium name="Pathogen Informatics"/>
        </authorList>
    </citation>
    <scope>NUCLEOTIDE SEQUENCE [LARGE SCALE GENOMIC DNA]</scope>
</reference>
<evidence type="ECO:0000313" key="4">
    <source>
        <dbReference type="WBParaSite" id="DME_0000769901-mRNA-1"/>
    </source>
</evidence>
<dbReference type="Proteomes" id="UP000274756">
    <property type="component" value="Unassembled WGS sequence"/>
</dbReference>
<organism evidence="2 4">
    <name type="scientific">Dracunculus medinensis</name>
    <name type="common">Guinea worm</name>
    <dbReference type="NCBI Taxonomy" id="318479"/>
    <lineage>
        <taxon>Eukaryota</taxon>
        <taxon>Metazoa</taxon>
        <taxon>Ecdysozoa</taxon>
        <taxon>Nematoda</taxon>
        <taxon>Chromadorea</taxon>
        <taxon>Rhabditida</taxon>
        <taxon>Spirurina</taxon>
        <taxon>Dracunculoidea</taxon>
        <taxon>Dracunculidae</taxon>
        <taxon>Dracunculus</taxon>
    </lineage>
</organism>
<sequence length="98" mass="11375">MGRNSRIRSLSLGSTNIVLRNRDRENSNEMINLLTKRIVKSSSYDEMKEIQELLMKLKQKLPNVGDGIDELENCWTGMTASIYRRALENWTKCQAQIK</sequence>
<protein>
    <submittedName>
        <fullName evidence="1 4">Uncharacterized protein</fullName>
    </submittedName>
</protein>
<keyword evidence="3" id="KW-1185">Reference proteome</keyword>
<evidence type="ECO:0000313" key="1">
    <source>
        <dbReference type="EMBL" id="VDN60160.1"/>
    </source>
</evidence>
<dbReference type="EMBL" id="UYYG01001203">
    <property type="protein sequence ID" value="VDN60160.1"/>
    <property type="molecule type" value="Genomic_DNA"/>
</dbReference>
<evidence type="ECO:0000313" key="3">
    <source>
        <dbReference type="Proteomes" id="UP000274756"/>
    </source>
</evidence>
<dbReference type="Proteomes" id="UP000038040">
    <property type="component" value="Unplaced"/>
</dbReference>
<evidence type="ECO:0000313" key="2">
    <source>
        <dbReference type="Proteomes" id="UP000038040"/>
    </source>
</evidence>
<accession>A0A0N4UJ80</accession>
<reference evidence="4" key="1">
    <citation type="submission" date="2017-02" db="UniProtKB">
        <authorList>
            <consortium name="WormBaseParasite"/>
        </authorList>
    </citation>
    <scope>IDENTIFICATION</scope>
</reference>
<name>A0A0N4UJ80_DRAME</name>
<dbReference type="AlphaFoldDB" id="A0A0N4UJ80"/>
<dbReference type="WBParaSite" id="DME_0000769901-mRNA-1">
    <property type="protein sequence ID" value="DME_0000769901-mRNA-1"/>
    <property type="gene ID" value="DME_0000769901"/>
</dbReference>